<evidence type="ECO:0000256" key="5">
    <source>
        <dbReference type="PIRSR" id="PIRSR037238-1"/>
    </source>
</evidence>
<dbReference type="InterPro" id="IPR050072">
    <property type="entry name" value="Peptidase_M20A"/>
</dbReference>
<reference evidence="7 8" key="1">
    <citation type="submission" date="2018-08" db="EMBL/GenBank/DDBJ databases">
        <title>Isolation, diversity and antifungal activity of Actinobacteria from wheat.</title>
        <authorList>
            <person name="Han C."/>
        </authorList>
    </citation>
    <scope>NUCLEOTIDE SEQUENCE [LARGE SCALE GENOMIC DNA]</scope>
    <source>
        <strain evidence="7 8">NEAU-YY421</strain>
    </source>
</reference>
<evidence type="ECO:0000256" key="3">
    <source>
        <dbReference type="ARBA" id="ARBA00022801"/>
    </source>
</evidence>
<comment type="caution">
    <text evidence="7">The sequence shown here is derived from an EMBL/GenBank/DDBJ whole genome shotgun (WGS) entry which is preliminary data.</text>
</comment>
<dbReference type="GO" id="GO:0046872">
    <property type="term" value="F:metal ion binding"/>
    <property type="evidence" value="ECO:0007669"/>
    <property type="project" value="UniProtKB-KW"/>
</dbReference>
<proteinExistence type="predicted"/>
<dbReference type="InterPro" id="IPR001261">
    <property type="entry name" value="ArgE/DapE_CS"/>
</dbReference>
<dbReference type="OrthoDB" id="9783294at2"/>
<sequence length="380" mass="38456">MVDDIGQLVRAESPSADLAAVARSAEIVAAVGARRLGVEPEVVVVDGRTHLRWRLGAGPRRVLLLGHHDTVWPLGSLAARPFSVRDGVLRGPGCFDMKTGLVMAFHALGVLSALDRVDGVTLLVTGDEELGSPSSRELIEQEAAGCAAALVLEGAAEGGALKTVRKGVSLYEVRAGGRAAHAGLEPDNGVNASVEAAHQLLAVAALGDDGRGTTVTPTVLRAGATTNTVPADGRFAVDVRVREAAEQARVDAALKALRPVLDGATVQVTGGPNRPPLSREASEELYRTAERLAARLGLAPPAEAAVGGASDGNFTAGAGIRTLDGLGAVGGGAHADHEHVRIAGIPPRTALLAALVEDLLGTDSLGAPGSSAAASSGSAR</sequence>
<dbReference type="RefSeq" id="WP_128558462.1">
    <property type="nucleotide sequence ID" value="NZ_QUAK01000149.1"/>
</dbReference>
<dbReference type="GO" id="GO:0016787">
    <property type="term" value="F:hydrolase activity"/>
    <property type="evidence" value="ECO:0007669"/>
    <property type="project" value="UniProtKB-KW"/>
</dbReference>
<dbReference type="CDD" id="cd03885">
    <property type="entry name" value="M20_CPDG2"/>
    <property type="match status" value="1"/>
</dbReference>
<keyword evidence="3" id="KW-0378">Hydrolase</keyword>
<dbReference type="SUPFAM" id="SSF55031">
    <property type="entry name" value="Bacterial exopeptidase dimerisation domain"/>
    <property type="match status" value="1"/>
</dbReference>
<evidence type="ECO:0000313" key="7">
    <source>
        <dbReference type="EMBL" id="RFU84064.1"/>
    </source>
</evidence>
<dbReference type="InterPro" id="IPR017150">
    <property type="entry name" value="Pept_M20_glutamate_carboxypep"/>
</dbReference>
<dbReference type="SUPFAM" id="SSF53187">
    <property type="entry name" value="Zn-dependent exopeptidases"/>
    <property type="match status" value="1"/>
</dbReference>
<keyword evidence="8" id="KW-1185">Reference proteome</keyword>
<keyword evidence="4" id="KW-0862">Zinc</keyword>
<comment type="cofactor">
    <cofactor evidence="1">
        <name>Zn(2+)</name>
        <dbReference type="ChEBI" id="CHEBI:29105"/>
    </cofactor>
</comment>
<dbReference type="Proteomes" id="UP000263094">
    <property type="component" value="Unassembled WGS sequence"/>
</dbReference>
<feature type="active site" description="Proton acceptor" evidence="5">
    <location>
        <position position="128"/>
    </location>
</feature>
<dbReference type="Pfam" id="PF07687">
    <property type="entry name" value="M20_dimer"/>
    <property type="match status" value="1"/>
</dbReference>
<dbReference type="PROSITE" id="PS00758">
    <property type="entry name" value="ARGE_DAPE_CPG2_1"/>
    <property type="match status" value="1"/>
</dbReference>
<evidence type="ECO:0000256" key="1">
    <source>
        <dbReference type="ARBA" id="ARBA00001947"/>
    </source>
</evidence>
<evidence type="ECO:0000256" key="2">
    <source>
        <dbReference type="ARBA" id="ARBA00022723"/>
    </source>
</evidence>
<dbReference type="InterPro" id="IPR036264">
    <property type="entry name" value="Bact_exopeptidase_dim_dom"/>
</dbReference>
<evidence type="ECO:0000259" key="6">
    <source>
        <dbReference type="Pfam" id="PF07687"/>
    </source>
</evidence>
<dbReference type="Gene3D" id="3.40.630.10">
    <property type="entry name" value="Zn peptidases"/>
    <property type="match status" value="1"/>
</dbReference>
<feature type="active site" evidence="5">
    <location>
        <position position="69"/>
    </location>
</feature>
<dbReference type="PANTHER" id="PTHR43808">
    <property type="entry name" value="ACETYLORNITHINE DEACETYLASE"/>
    <property type="match status" value="1"/>
</dbReference>
<evidence type="ECO:0000256" key="4">
    <source>
        <dbReference type="ARBA" id="ARBA00022833"/>
    </source>
</evidence>
<organism evidence="7 8">
    <name type="scientific">Streptomyces triticagri</name>
    <dbReference type="NCBI Taxonomy" id="2293568"/>
    <lineage>
        <taxon>Bacteria</taxon>
        <taxon>Bacillati</taxon>
        <taxon>Actinomycetota</taxon>
        <taxon>Actinomycetes</taxon>
        <taxon>Kitasatosporales</taxon>
        <taxon>Streptomycetaceae</taxon>
        <taxon>Streptomyces</taxon>
    </lineage>
</organism>
<dbReference type="InterPro" id="IPR011650">
    <property type="entry name" value="Peptidase_M20_dimer"/>
</dbReference>
<gene>
    <name evidence="7" type="ORF">DY218_24670</name>
</gene>
<dbReference type="Gene3D" id="3.30.70.360">
    <property type="match status" value="1"/>
</dbReference>
<dbReference type="InterPro" id="IPR002933">
    <property type="entry name" value="Peptidase_M20"/>
</dbReference>
<dbReference type="PIRSF" id="PIRSF037238">
    <property type="entry name" value="Carboxypeptidase_G2"/>
    <property type="match status" value="1"/>
</dbReference>
<keyword evidence="2" id="KW-0479">Metal-binding</keyword>
<dbReference type="PANTHER" id="PTHR43808:SF9">
    <property type="entry name" value="BLL0789 PROTEIN"/>
    <property type="match status" value="1"/>
</dbReference>
<protein>
    <submittedName>
        <fullName evidence="7">M20 family peptidase</fullName>
    </submittedName>
</protein>
<evidence type="ECO:0000313" key="8">
    <source>
        <dbReference type="Proteomes" id="UP000263094"/>
    </source>
</evidence>
<feature type="domain" description="Peptidase M20 dimerisation" evidence="6">
    <location>
        <begin position="165"/>
        <end position="256"/>
    </location>
</feature>
<accession>A0A372LZF1</accession>
<dbReference type="EMBL" id="QUAK01000149">
    <property type="protein sequence ID" value="RFU84064.1"/>
    <property type="molecule type" value="Genomic_DNA"/>
</dbReference>
<dbReference type="AlphaFoldDB" id="A0A372LZF1"/>
<dbReference type="Pfam" id="PF01546">
    <property type="entry name" value="Peptidase_M20"/>
    <property type="match status" value="1"/>
</dbReference>
<name>A0A372LZF1_9ACTN</name>